<evidence type="ECO:0000313" key="2">
    <source>
        <dbReference type="Proteomes" id="UP000239415"/>
    </source>
</evidence>
<organism evidence="1 2">
    <name type="scientific">Actinoplanes italicus</name>
    <dbReference type="NCBI Taxonomy" id="113567"/>
    <lineage>
        <taxon>Bacteria</taxon>
        <taxon>Bacillati</taxon>
        <taxon>Actinomycetota</taxon>
        <taxon>Actinomycetes</taxon>
        <taxon>Micromonosporales</taxon>
        <taxon>Micromonosporaceae</taxon>
        <taxon>Actinoplanes</taxon>
    </lineage>
</organism>
<dbReference type="EMBL" id="PVMZ01000003">
    <property type="protein sequence ID" value="PRX23807.1"/>
    <property type="molecule type" value="Genomic_DNA"/>
</dbReference>
<comment type="caution">
    <text evidence="1">The sequence shown here is derived from an EMBL/GenBank/DDBJ whole genome shotgun (WGS) entry which is preliminary data.</text>
</comment>
<gene>
    <name evidence="1" type="ORF">CLV67_103556</name>
</gene>
<dbReference type="Proteomes" id="UP000239415">
    <property type="component" value="Unassembled WGS sequence"/>
</dbReference>
<keyword evidence="2" id="KW-1185">Reference proteome</keyword>
<dbReference type="AlphaFoldDB" id="A0A2T0KJW5"/>
<protein>
    <submittedName>
        <fullName evidence="1">Uncharacterized protein</fullName>
    </submittedName>
</protein>
<name>A0A2T0KJW5_9ACTN</name>
<evidence type="ECO:0000313" key="1">
    <source>
        <dbReference type="EMBL" id="PRX23807.1"/>
    </source>
</evidence>
<reference evidence="1 2" key="1">
    <citation type="submission" date="2018-03" db="EMBL/GenBank/DDBJ databases">
        <title>Genomic Encyclopedia of Archaeal and Bacterial Type Strains, Phase II (KMG-II): from individual species to whole genera.</title>
        <authorList>
            <person name="Goeker M."/>
        </authorList>
    </citation>
    <scope>NUCLEOTIDE SEQUENCE [LARGE SCALE GENOMIC DNA]</scope>
    <source>
        <strain evidence="1 2">DSM 43146</strain>
    </source>
</reference>
<sequence length="67" mass="7007">MWNVCLAVLAGLTAVLMPGWLLLLRVRGRNGACAGARGACVGDRASRASRRAFGVGLRLASVSVLRL</sequence>
<proteinExistence type="predicted"/>
<accession>A0A2T0KJW5</accession>